<sequence length="74" mass="8309">MKTMLKSLRANQHQLEARLKNPMPNSQEQSKVVSLHSGKKLTPTSEDLSQAPAEVPEEAEDIIDLIKEKEAWNA</sequence>
<organism evidence="2 3">
    <name type="scientific">Oldenlandia corymbosa var. corymbosa</name>
    <dbReference type="NCBI Taxonomy" id="529605"/>
    <lineage>
        <taxon>Eukaryota</taxon>
        <taxon>Viridiplantae</taxon>
        <taxon>Streptophyta</taxon>
        <taxon>Embryophyta</taxon>
        <taxon>Tracheophyta</taxon>
        <taxon>Spermatophyta</taxon>
        <taxon>Magnoliopsida</taxon>
        <taxon>eudicotyledons</taxon>
        <taxon>Gunneridae</taxon>
        <taxon>Pentapetalae</taxon>
        <taxon>asterids</taxon>
        <taxon>lamiids</taxon>
        <taxon>Gentianales</taxon>
        <taxon>Rubiaceae</taxon>
        <taxon>Rubioideae</taxon>
        <taxon>Spermacoceae</taxon>
        <taxon>Hedyotis-Oldenlandia complex</taxon>
        <taxon>Oldenlandia</taxon>
    </lineage>
</organism>
<keyword evidence="3" id="KW-1185">Reference proteome</keyword>
<gene>
    <name evidence="2" type="ORF">OLC1_LOCUS21740</name>
</gene>
<feature type="non-terminal residue" evidence="2">
    <location>
        <position position="1"/>
    </location>
</feature>
<proteinExistence type="predicted"/>
<reference evidence="2" key="1">
    <citation type="submission" date="2023-03" db="EMBL/GenBank/DDBJ databases">
        <authorList>
            <person name="Julca I."/>
        </authorList>
    </citation>
    <scope>NUCLEOTIDE SEQUENCE</scope>
</reference>
<dbReference type="EMBL" id="OX459125">
    <property type="protein sequence ID" value="CAI9115169.1"/>
    <property type="molecule type" value="Genomic_DNA"/>
</dbReference>
<name>A0AAV1E783_OLDCO</name>
<dbReference type="AlphaFoldDB" id="A0AAV1E783"/>
<protein>
    <submittedName>
        <fullName evidence="2">OLC1v1016007C1</fullName>
    </submittedName>
</protein>
<accession>A0AAV1E783</accession>
<evidence type="ECO:0000256" key="1">
    <source>
        <dbReference type="SAM" id="MobiDB-lite"/>
    </source>
</evidence>
<feature type="compositionally biased region" description="Polar residues" evidence="1">
    <location>
        <begin position="23"/>
        <end position="32"/>
    </location>
</feature>
<evidence type="ECO:0000313" key="2">
    <source>
        <dbReference type="EMBL" id="CAI9115169.1"/>
    </source>
</evidence>
<evidence type="ECO:0000313" key="3">
    <source>
        <dbReference type="Proteomes" id="UP001161247"/>
    </source>
</evidence>
<dbReference type="Proteomes" id="UP001161247">
    <property type="component" value="Chromosome 8"/>
</dbReference>
<feature type="region of interest" description="Disordered" evidence="1">
    <location>
        <begin position="1"/>
        <end position="57"/>
    </location>
</feature>